<accession>A0A0D8JTR7</accession>
<evidence type="ECO:0000313" key="1">
    <source>
        <dbReference type="EMBL" id="KJF60730.1"/>
    </source>
</evidence>
<dbReference type="KEGG" id="cim:CIMG_12209"/>
<reference evidence="2" key="1">
    <citation type="journal article" date="2009" name="Genome Res.">
        <title>Comparative genomic analyses of the human fungal pathogens Coccidioides and their relatives.</title>
        <authorList>
            <person name="Sharpton T.J."/>
            <person name="Stajich J.E."/>
            <person name="Rounsley S.D."/>
            <person name="Gardner M.J."/>
            <person name="Wortman J.R."/>
            <person name="Jordar V.S."/>
            <person name="Maiti R."/>
            <person name="Kodira C.D."/>
            <person name="Neafsey D.E."/>
            <person name="Zeng Q."/>
            <person name="Hung C.-Y."/>
            <person name="McMahan C."/>
            <person name="Muszewska A."/>
            <person name="Grynberg M."/>
            <person name="Mandel M.A."/>
            <person name="Kellner E.M."/>
            <person name="Barker B.M."/>
            <person name="Galgiani J.N."/>
            <person name="Orbach M.J."/>
            <person name="Kirkland T.N."/>
            <person name="Cole G.T."/>
            <person name="Henn M.R."/>
            <person name="Birren B.W."/>
            <person name="Taylor J.W."/>
        </authorList>
    </citation>
    <scope>NUCLEOTIDE SEQUENCE [LARGE SCALE GENOMIC DNA]</scope>
    <source>
        <strain evidence="2">RS</strain>
    </source>
</reference>
<proteinExistence type="predicted"/>
<dbReference type="RefSeq" id="XP_012214019.1">
    <property type="nucleotide sequence ID" value="XM_012358596.1"/>
</dbReference>
<gene>
    <name evidence="1" type="ORF">CIMG_12209</name>
</gene>
<dbReference type="AlphaFoldDB" id="A0A0D8JTR7"/>
<dbReference type="Proteomes" id="UP000001261">
    <property type="component" value="Unassembled WGS sequence"/>
</dbReference>
<organism evidence="1 2">
    <name type="scientific">Coccidioides immitis (strain RS)</name>
    <name type="common">Valley fever fungus</name>
    <dbReference type="NCBI Taxonomy" id="246410"/>
    <lineage>
        <taxon>Eukaryota</taxon>
        <taxon>Fungi</taxon>
        <taxon>Dikarya</taxon>
        <taxon>Ascomycota</taxon>
        <taxon>Pezizomycotina</taxon>
        <taxon>Eurotiomycetes</taxon>
        <taxon>Eurotiomycetidae</taxon>
        <taxon>Onygenales</taxon>
        <taxon>Onygenaceae</taxon>
        <taxon>Coccidioides</taxon>
    </lineage>
</organism>
<sequence length="270" mass="29410">MACLEKSLSSCGQMDLLEIVPGPVALQHGIDWERRGTREKDNDSLLSLEKGCEVRSAFVEQQEGSAGCSDSHCLSGGAKPVPLDRLGCPGHAPLHPCNAASRLPSYRCQEFPSRNHKLDLDVAQFSDGDCRELGGPDDPADPKKTSRQWHQSGFAFMYHDSSSPWDAMMVTPEGRNYGTALASFSADENNLRVCLRAREALVTRVNRKPDLKGDTDDNGEEAPLCGGEEHRKGEVLWALAPRAPSMKVSEKLHGASVWKLGELFAALAPN</sequence>
<dbReference type="InParanoid" id="A0A0D8JTR7"/>
<reference evidence="2" key="2">
    <citation type="journal article" date="2010" name="Genome Res.">
        <title>Population genomic sequencing of Coccidioides fungi reveals recent hybridization and transposon control.</title>
        <authorList>
            <person name="Neafsey D.E."/>
            <person name="Barker B.M."/>
            <person name="Sharpton T.J."/>
            <person name="Stajich J.E."/>
            <person name="Park D.J."/>
            <person name="Whiston E."/>
            <person name="Hung C.-Y."/>
            <person name="McMahan C."/>
            <person name="White J."/>
            <person name="Sykes S."/>
            <person name="Heiman D."/>
            <person name="Young S."/>
            <person name="Zeng Q."/>
            <person name="Abouelleil A."/>
            <person name="Aftuck L."/>
            <person name="Bessette D."/>
            <person name="Brown A."/>
            <person name="FitzGerald M."/>
            <person name="Lui A."/>
            <person name="Macdonald J.P."/>
            <person name="Priest M."/>
            <person name="Orbach M.J."/>
            <person name="Galgiani J.N."/>
            <person name="Kirkland T.N."/>
            <person name="Cole G.T."/>
            <person name="Birren B.W."/>
            <person name="Henn M.R."/>
            <person name="Taylor J.W."/>
            <person name="Rounsley S.D."/>
        </authorList>
    </citation>
    <scope>GENOME REANNOTATION</scope>
    <source>
        <strain evidence="2">RS</strain>
    </source>
</reference>
<dbReference type="VEuPathDB" id="FungiDB:CIMG_12209"/>
<dbReference type="GeneID" id="24164039"/>
<evidence type="ECO:0000313" key="2">
    <source>
        <dbReference type="Proteomes" id="UP000001261"/>
    </source>
</evidence>
<name>A0A0D8JTR7_COCIM</name>
<keyword evidence="2" id="KW-1185">Reference proteome</keyword>
<protein>
    <submittedName>
        <fullName evidence="1">Uncharacterized protein</fullName>
    </submittedName>
</protein>
<dbReference type="EMBL" id="GG704913">
    <property type="protein sequence ID" value="KJF60730.1"/>
    <property type="molecule type" value="Genomic_DNA"/>
</dbReference>